<gene>
    <name evidence="4" type="ORF">GCM10010946_25520</name>
</gene>
<dbReference type="Gene3D" id="3.40.1740.10">
    <property type="entry name" value="VC0467-like"/>
    <property type="match status" value="1"/>
</dbReference>
<dbReference type="InterPro" id="IPR003774">
    <property type="entry name" value="AlgH-like"/>
</dbReference>
<evidence type="ECO:0000256" key="2">
    <source>
        <dbReference type="HAMAP-Rule" id="MF_00758"/>
    </source>
</evidence>
<dbReference type="PANTHER" id="PTHR30327:SF1">
    <property type="entry name" value="UPF0301 PROTEIN YQGE"/>
    <property type="match status" value="1"/>
</dbReference>
<dbReference type="Pfam" id="PF02622">
    <property type="entry name" value="DUF179"/>
    <property type="match status" value="1"/>
</dbReference>
<dbReference type="SUPFAM" id="SSF143456">
    <property type="entry name" value="VC0467-like"/>
    <property type="match status" value="1"/>
</dbReference>
<dbReference type="EMBL" id="BMYU01000006">
    <property type="protein sequence ID" value="GGX45922.1"/>
    <property type="molecule type" value="Genomic_DNA"/>
</dbReference>
<comment type="caution">
    <text evidence="4">The sequence shown here is derived from an EMBL/GenBank/DDBJ whole genome shotgun (WGS) entry which is preliminary data.</text>
</comment>
<accession>A0ABQ2Y1M0</accession>
<proteinExistence type="inferred from homology"/>
<protein>
    <recommendedName>
        <fullName evidence="2">UPF0301 protein GCM10010946_25520</fullName>
    </recommendedName>
</protein>
<comment type="similarity">
    <text evidence="1 2">Belongs to the UPF0301 (AlgH) family.</text>
</comment>
<dbReference type="NCBIfam" id="NF001266">
    <property type="entry name" value="PRK00228.1-1"/>
    <property type="match status" value="1"/>
</dbReference>
<organism evidence="4 5">
    <name type="scientific">Undibacterium squillarum</name>
    <dbReference type="NCBI Taxonomy" id="1131567"/>
    <lineage>
        <taxon>Bacteria</taxon>
        <taxon>Pseudomonadati</taxon>
        <taxon>Pseudomonadota</taxon>
        <taxon>Betaproteobacteria</taxon>
        <taxon>Burkholderiales</taxon>
        <taxon>Oxalobacteraceae</taxon>
        <taxon>Undibacterium</taxon>
    </lineage>
</organism>
<evidence type="ECO:0000256" key="3">
    <source>
        <dbReference type="SAM" id="MobiDB-lite"/>
    </source>
</evidence>
<dbReference type="Proteomes" id="UP000653343">
    <property type="component" value="Unassembled WGS sequence"/>
</dbReference>
<evidence type="ECO:0000256" key="1">
    <source>
        <dbReference type="ARBA" id="ARBA00009600"/>
    </source>
</evidence>
<evidence type="ECO:0000313" key="5">
    <source>
        <dbReference type="Proteomes" id="UP000653343"/>
    </source>
</evidence>
<dbReference type="HAMAP" id="MF_00758">
    <property type="entry name" value="UPF0301"/>
    <property type="match status" value="1"/>
</dbReference>
<feature type="compositionally biased region" description="Polar residues" evidence="3">
    <location>
        <begin position="22"/>
        <end position="40"/>
    </location>
</feature>
<evidence type="ECO:0000313" key="4">
    <source>
        <dbReference type="EMBL" id="GGX45922.1"/>
    </source>
</evidence>
<sequence>MPPMAKQIPPFSVDSGDDLRTSSDSAVSEQTTLPSDQVSSGELNLTDHFLIAMPAIQDSVFEGAVVYMCEHNARGALGIVINRPTEMTVASLLDKIDLTVSGHPEQNPLHKMPVMSGGPVQEDRGFVLHEPAGSYSSSLKVTPDVAFTTSRDILEAVAAGNGPDRVLVSVGYAGWGAGQLEKELLSNSWLTVQANTEILFDLPLEQRFEAAIRLLGIDPWMLTAEAGHA</sequence>
<name>A0ABQ2Y1M0_9BURK</name>
<dbReference type="PANTHER" id="PTHR30327">
    <property type="entry name" value="UNCHARACTERIZED PROTEIN YQGE"/>
    <property type="match status" value="1"/>
</dbReference>
<feature type="region of interest" description="Disordered" evidence="3">
    <location>
        <begin position="1"/>
        <end position="40"/>
    </location>
</feature>
<keyword evidence="5" id="KW-1185">Reference proteome</keyword>
<reference evidence="5" key="1">
    <citation type="journal article" date="2019" name="Int. J. Syst. Evol. Microbiol.">
        <title>The Global Catalogue of Microorganisms (GCM) 10K type strain sequencing project: providing services to taxonomists for standard genome sequencing and annotation.</title>
        <authorList>
            <consortium name="The Broad Institute Genomics Platform"/>
            <consortium name="The Broad Institute Genome Sequencing Center for Infectious Disease"/>
            <person name="Wu L."/>
            <person name="Ma J."/>
        </authorList>
    </citation>
    <scope>NUCLEOTIDE SEQUENCE [LARGE SCALE GENOMIC DNA]</scope>
    <source>
        <strain evidence="5">KCTC 23917</strain>
    </source>
</reference>